<dbReference type="SUPFAM" id="SSF103481">
    <property type="entry name" value="Multidrug resistance efflux transporter EmrE"/>
    <property type="match status" value="1"/>
</dbReference>
<keyword evidence="1" id="KW-0472">Membrane</keyword>
<keyword evidence="1" id="KW-0812">Transmembrane</keyword>
<feature type="transmembrane region" description="Helical" evidence="1">
    <location>
        <begin position="93"/>
        <end position="110"/>
    </location>
</feature>
<feature type="domain" description="EamA" evidence="2">
    <location>
        <begin position="24"/>
        <end position="160"/>
    </location>
</feature>
<dbReference type="EMBL" id="GU568015">
    <property type="protein sequence ID" value="ADI23459.1"/>
    <property type="molecule type" value="Genomic_DNA"/>
</dbReference>
<evidence type="ECO:0000256" key="1">
    <source>
        <dbReference type="SAM" id="Phobius"/>
    </source>
</evidence>
<evidence type="ECO:0000313" key="3">
    <source>
        <dbReference type="EMBL" id="ADI23459.1"/>
    </source>
</evidence>
<protein>
    <submittedName>
        <fullName evidence="3">Permeases of the drug/metabolite transporter (DMT) superfamily</fullName>
    </submittedName>
</protein>
<keyword evidence="1" id="KW-1133">Transmembrane helix</keyword>
<accession>E7C7N5</accession>
<feature type="transmembrane region" description="Helical" evidence="1">
    <location>
        <begin position="21"/>
        <end position="39"/>
    </location>
</feature>
<organism evidence="3">
    <name type="scientific">uncultured nuHF1 cluster bacterium HF0770_35I22</name>
    <dbReference type="NCBI Taxonomy" id="723586"/>
    <lineage>
        <taxon>Bacteria</taxon>
        <taxon>environmental samples</taxon>
    </lineage>
</organism>
<dbReference type="Pfam" id="PF00892">
    <property type="entry name" value="EamA"/>
    <property type="match status" value="1"/>
</dbReference>
<feature type="transmembrane region" description="Helical" evidence="1">
    <location>
        <begin position="51"/>
        <end position="73"/>
    </location>
</feature>
<dbReference type="Gene3D" id="1.10.3730.20">
    <property type="match status" value="1"/>
</dbReference>
<sequence>MSASKSDTKLKSIFLGLFEKTTLIGLTCGAFLGASSVFYRGASLSLENTELSMRAAFALTVSLIIQSIIMGIYLKVREPGQITKIFQNWPPSLTVGISGVLGSICWFTAFTVQNAAYVRALGQIELIFTFIASIVFFKEKTKINEFIGILLIAMSIIILLLN</sequence>
<dbReference type="GO" id="GO:0016020">
    <property type="term" value="C:membrane"/>
    <property type="evidence" value="ECO:0007669"/>
    <property type="project" value="InterPro"/>
</dbReference>
<dbReference type="InterPro" id="IPR000620">
    <property type="entry name" value="EamA_dom"/>
</dbReference>
<proteinExistence type="predicted"/>
<reference evidence="3" key="1">
    <citation type="submission" date="2010-01" db="EMBL/GenBank/DDBJ databases">
        <title>Genome fragments of uncultured bacteria from the North Pacific subtropical Gyre.</title>
        <authorList>
            <person name="Pham V.D."/>
            <person name="Delong E.F."/>
        </authorList>
    </citation>
    <scope>NUCLEOTIDE SEQUENCE</scope>
</reference>
<feature type="transmembrane region" description="Helical" evidence="1">
    <location>
        <begin position="116"/>
        <end position="136"/>
    </location>
</feature>
<dbReference type="AlphaFoldDB" id="E7C7N5"/>
<dbReference type="InterPro" id="IPR037185">
    <property type="entry name" value="EmrE-like"/>
</dbReference>
<feature type="transmembrane region" description="Helical" evidence="1">
    <location>
        <begin position="143"/>
        <end position="161"/>
    </location>
</feature>
<name>E7C7N5_9BACT</name>
<evidence type="ECO:0000259" key="2">
    <source>
        <dbReference type="Pfam" id="PF00892"/>
    </source>
</evidence>